<dbReference type="PANTHER" id="PTHR37834:SF2">
    <property type="entry name" value="ESTERASE, SGNH HYDROLASE-TYPE"/>
    <property type="match status" value="1"/>
</dbReference>
<dbReference type="Gene3D" id="2.60.40.290">
    <property type="match status" value="1"/>
</dbReference>
<proteinExistence type="inferred from homology"/>
<dbReference type="InterPro" id="IPR012341">
    <property type="entry name" value="6hp_glycosidase-like_sf"/>
</dbReference>
<dbReference type="Pfam" id="PF01270">
    <property type="entry name" value="Glyco_hydro_8"/>
    <property type="match status" value="1"/>
</dbReference>
<dbReference type="InterPro" id="IPR036514">
    <property type="entry name" value="SGNH_hydro_sf"/>
</dbReference>
<dbReference type="CDD" id="cd04080">
    <property type="entry name" value="CBM6_cellulase-like"/>
    <property type="match status" value="1"/>
</dbReference>
<dbReference type="PROSITE" id="PS51175">
    <property type="entry name" value="CBM6"/>
    <property type="match status" value="1"/>
</dbReference>
<protein>
    <recommendedName>
        <fullName evidence="3">cellulase</fullName>
        <ecNumber evidence="3">3.2.1.4</ecNumber>
    </recommendedName>
</protein>
<feature type="chain" id="PRO_5012555838" description="cellulase" evidence="10">
    <location>
        <begin position="26"/>
        <end position="1269"/>
    </location>
</feature>
<dbReference type="Gene3D" id="1.50.10.10">
    <property type="match status" value="1"/>
</dbReference>
<dbReference type="InterPro" id="IPR008979">
    <property type="entry name" value="Galactose-bd-like_sf"/>
</dbReference>
<feature type="signal peptide" evidence="10">
    <location>
        <begin position="1"/>
        <end position="25"/>
    </location>
</feature>
<keyword evidence="8" id="KW-0624">Polysaccharide degradation</keyword>
<dbReference type="Gene3D" id="3.40.50.1110">
    <property type="entry name" value="SGNH hydrolase"/>
    <property type="match status" value="1"/>
</dbReference>
<dbReference type="SUPFAM" id="SSF49384">
    <property type="entry name" value="Carbohydrate-binding domain"/>
    <property type="match status" value="1"/>
</dbReference>
<dbReference type="Gene3D" id="2.60.120.260">
    <property type="entry name" value="Galactose-binding domain-like"/>
    <property type="match status" value="2"/>
</dbReference>
<dbReference type="KEGG" id="pmai:CF386_07410"/>
<dbReference type="EMBL" id="CP022356">
    <property type="protein sequence ID" value="ASK78888.1"/>
    <property type="molecule type" value="Genomic_DNA"/>
</dbReference>
<dbReference type="InterPro" id="IPR001087">
    <property type="entry name" value="GDSL"/>
</dbReference>
<dbReference type="GO" id="GO:0030245">
    <property type="term" value="P:cellulose catabolic process"/>
    <property type="evidence" value="ECO:0007669"/>
    <property type="project" value="UniProtKB-KW"/>
</dbReference>
<feature type="region of interest" description="Disordered" evidence="9">
    <location>
        <begin position="552"/>
        <end position="575"/>
    </location>
</feature>
<evidence type="ECO:0000256" key="3">
    <source>
        <dbReference type="ARBA" id="ARBA00012601"/>
    </source>
</evidence>
<keyword evidence="7" id="KW-0326">Glycosidase</keyword>
<dbReference type="PANTHER" id="PTHR37834">
    <property type="entry name" value="GDSL-LIKE LIPASE/ACYLHYDROLASE DOMAIN PROTEIN (AFU_ORTHOLOGUE AFUA_2G00620)"/>
    <property type="match status" value="1"/>
</dbReference>
<dbReference type="GO" id="GO:0016788">
    <property type="term" value="F:hydrolase activity, acting on ester bonds"/>
    <property type="evidence" value="ECO:0007669"/>
    <property type="project" value="InterPro"/>
</dbReference>
<reference evidence="12 13" key="1">
    <citation type="journal article" date="2016" name="Int. J. Syst. Evol. Microbiol.">
        <title>Paraphotobacterium marinum gen. nov., sp. nov., a member of the family Vibrionaceae, isolated from surface seawater.</title>
        <authorList>
            <person name="Huang Z."/>
            <person name="Dong C."/>
            <person name="Shao Z."/>
        </authorList>
    </citation>
    <scope>NUCLEOTIDE SEQUENCE [LARGE SCALE GENOMIC DNA]</scope>
    <source>
        <strain evidence="12 13">NSCS20N07D</strain>
    </source>
</reference>
<keyword evidence="4 10" id="KW-0732">Signal</keyword>
<dbReference type="Pfam" id="PF03422">
    <property type="entry name" value="CBM_6"/>
    <property type="match status" value="1"/>
</dbReference>
<dbReference type="InterPro" id="IPR002037">
    <property type="entry name" value="Glyco_hydro_8"/>
</dbReference>
<name>A0A220VEP9_9GAMM</name>
<dbReference type="EC" id="3.2.1.4" evidence="3"/>
<dbReference type="GO" id="GO:0008810">
    <property type="term" value="F:cellulase activity"/>
    <property type="evidence" value="ECO:0007669"/>
    <property type="project" value="UniProtKB-EC"/>
</dbReference>
<evidence type="ECO:0000256" key="6">
    <source>
        <dbReference type="ARBA" id="ARBA00023001"/>
    </source>
</evidence>
<dbReference type="RefSeq" id="WP_089073796.1">
    <property type="nucleotide sequence ID" value="NZ_CBCSAM010000006.1"/>
</dbReference>
<evidence type="ECO:0000259" key="11">
    <source>
        <dbReference type="PROSITE" id="PS51175"/>
    </source>
</evidence>
<dbReference type="InterPro" id="IPR012291">
    <property type="entry name" value="CBM2_carb-bd_dom_sf"/>
</dbReference>
<dbReference type="GO" id="GO:0030247">
    <property type="term" value="F:polysaccharide binding"/>
    <property type="evidence" value="ECO:0007669"/>
    <property type="project" value="InterPro"/>
</dbReference>
<dbReference type="AlphaFoldDB" id="A0A220VEP9"/>
<keyword evidence="5" id="KW-0378">Hydrolase</keyword>
<gene>
    <name evidence="12" type="ORF">CF386_07410</name>
</gene>
<organism evidence="12 13">
    <name type="scientific">Paraphotobacterium marinum</name>
    <dbReference type="NCBI Taxonomy" id="1755811"/>
    <lineage>
        <taxon>Bacteria</taxon>
        <taxon>Pseudomonadati</taxon>
        <taxon>Pseudomonadota</taxon>
        <taxon>Gammaproteobacteria</taxon>
        <taxon>Vibrionales</taxon>
        <taxon>Vibrionaceae</taxon>
        <taxon>Paraphotobacterium</taxon>
    </lineage>
</organism>
<dbReference type="InterPro" id="IPR008928">
    <property type="entry name" value="6-hairpin_glycosidase_sf"/>
</dbReference>
<evidence type="ECO:0000313" key="13">
    <source>
        <dbReference type="Proteomes" id="UP000242175"/>
    </source>
</evidence>
<evidence type="ECO:0000256" key="5">
    <source>
        <dbReference type="ARBA" id="ARBA00022801"/>
    </source>
</evidence>
<sequence>MNFYSRCFKFTTILILILSSGFANADLKKFPQNLKYSSNYIVPNNYSKEQKNQHVKEFYDYWKQHYLIKVNNDYRVAFGKNSSVTVSEGQGYGMIILPIMSGYEDNAQEIFDGLFRFAKKYPSGINKDLMSWRVDNQAVTGGNASAFDGDSDIAYGLLLAHEQWGSSGDIDYLSEAIKIINATKSSVIGPTSFLPKLGDWVTDNADKFNQYTPRSSDLMISHFRAFYEATKDESWLNVVSSSQNLINIIQNKYSKDTGLLPDFVVNCSIIESCKPAEGKFLEGENDGYYYYNSGRVPWRLAMDALFYNDSDSLRHLDKINKWLVNETNNEPSNIKSGFKLNGEVIGNYFSSFFASPFALGLMLSNDNQVYLNDLYELIYQKKEGYYQDSINLISLLILSENFWPAQNNLIVEPVIEKDSFFYEAENYLYMSGIKTEKTNDNGGGLNVGWIDEGDWLSYRPESFSDEIKYKVELRVASPEGGKLSLDTDAGTNFLGNFDIPATGGWQNWQTISKTLSFKSGLQNLGVFATEGGWNINWIRITPTSELNVIQNSNESSPEKMGDTNNSEELSFSEEDNNVVSSDNSLEVVNNEDFENDFLTVIVSDQSSTWSGGMTINLEATNNTSEDLVNWNYSFTTFYEIDSSEVWGLEVISKSINSDGSFNYVIEGNDYADTIPAGRTYLVGFNAYQSSENTNTQFLNYNNFFINSSQEKETNSEDVSYINSNIDSNIYINENSNNNINDNSNVDDNTDLSENLMEETNIDSSASTKFIVATNPKIKYFGRTKFVEDEVHFNWSGVYWKTQFSGSRLVLSFEGSNTYFDIYIDGEKLFLESDNSSQDASLIIKQGQTEYIITDNLSDDVHTLEVYKRNENISNIVKFRGIEINESSDILEPILKTGPLLEFLGDSYSAGYGNVSKSKNDFNVQDETGRTCSSEELQKFTNTHKTYAAETAKMLGSEYVINAISGLGVTRNYSGSTYMQPYPFYYNQEIIGENRNWAFENNIPKYVIINLGTNDFSTYVSGSESYGSYENLVQEYKSSYNALINNIYNKYPLTHIVLVSTNSSVYDSMHQIVKDIVDEQSIIYGADKISHYEYQLKTGFGCDWHPDLQDNELNGQGLSAHIKKIESQYENNNTEGTEESVPEINQAYLTWYTSYPEPGSEECIYYNGCKWAGYFAGISGQMSEEWVQQNNIAAVHEKDFEQYKNKTLRLMQGNDYIDVVVYDMCSDSDCNGCCTRNAGDLEFLIDIESYTAERFGRYSGVVDWYCLDCD</sequence>
<accession>A0A220VEP9</accession>
<dbReference type="SUPFAM" id="SSF48208">
    <property type="entry name" value="Six-hairpin glycosidases"/>
    <property type="match status" value="1"/>
</dbReference>
<dbReference type="Pfam" id="PF17996">
    <property type="entry name" value="CE2_N"/>
    <property type="match status" value="1"/>
</dbReference>
<evidence type="ECO:0000256" key="7">
    <source>
        <dbReference type="ARBA" id="ARBA00023295"/>
    </source>
</evidence>
<feature type="domain" description="CBM6" evidence="11">
    <location>
        <begin position="420"/>
        <end position="541"/>
    </location>
</feature>
<keyword evidence="8" id="KW-0119">Carbohydrate metabolism</keyword>
<comment type="similarity">
    <text evidence="2">Belongs to the glycosyl hydrolase 8 (cellulase D) family.</text>
</comment>
<dbReference type="InterPro" id="IPR008965">
    <property type="entry name" value="CBM2/CBM3_carb-bd_dom_sf"/>
</dbReference>
<dbReference type="Proteomes" id="UP000242175">
    <property type="component" value="Chromosome small"/>
</dbReference>
<keyword evidence="13" id="KW-1185">Reference proteome</keyword>
<dbReference type="Pfam" id="PF00657">
    <property type="entry name" value="Lipase_GDSL"/>
    <property type="match status" value="1"/>
</dbReference>
<comment type="catalytic activity">
    <reaction evidence="1">
        <text>Endohydrolysis of (1-&gt;4)-beta-D-glucosidic linkages in cellulose, lichenin and cereal beta-D-glucans.</text>
        <dbReference type="EC" id="3.2.1.4"/>
    </reaction>
</comment>
<dbReference type="SMART" id="SM00606">
    <property type="entry name" value="CBD_IV"/>
    <property type="match status" value="1"/>
</dbReference>
<dbReference type="InterPro" id="IPR006584">
    <property type="entry name" value="Cellulose-bd_IV"/>
</dbReference>
<evidence type="ECO:0000256" key="8">
    <source>
        <dbReference type="ARBA" id="ARBA00023326"/>
    </source>
</evidence>
<evidence type="ECO:0000313" key="12">
    <source>
        <dbReference type="EMBL" id="ASK78888.1"/>
    </source>
</evidence>
<evidence type="ECO:0000256" key="10">
    <source>
        <dbReference type="SAM" id="SignalP"/>
    </source>
</evidence>
<dbReference type="SUPFAM" id="SSF49785">
    <property type="entry name" value="Galactose-binding domain-like"/>
    <property type="match status" value="1"/>
</dbReference>
<dbReference type="InterPro" id="IPR005084">
    <property type="entry name" value="CBM6"/>
</dbReference>
<dbReference type="PRINTS" id="PR00735">
    <property type="entry name" value="GLHYDRLASE8"/>
</dbReference>
<evidence type="ECO:0000256" key="4">
    <source>
        <dbReference type="ARBA" id="ARBA00022729"/>
    </source>
</evidence>
<keyword evidence="6" id="KW-0136">Cellulose degradation</keyword>
<evidence type="ECO:0000256" key="1">
    <source>
        <dbReference type="ARBA" id="ARBA00000966"/>
    </source>
</evidence>
<dbReference type="InterPro" id="IPR052762">
    <property type="entry name" value="PCW_deacetylase/CE"/>
</dbReference>
<evidence type="ECO:0000256" key="9">
    <source>
        <dbReference type="SAM" id="MobiDB-lite"/>
    </source>
</evidence>
<evidence type="ECO:0000256" key="2">
    <source>
        <dbReference type="ARBA" id="ARBA00009209"/>
    </source>
</evidence>
<dbReference type="SUPFAM" id="SSF52266">
    <property type="entry name" value="SGNH hydrolase"/>
    <property type="match status" value="1"/>
</dbReference>
<dbReference type="OrthoDB" id="9801375at2"/>
<dbReference type="InterPro" id="IPR040794">
    <property type="entry name" value="CE2_N"/>
</dbReference>